<organism evidence="2 3">
    <name type="scientific">Candidatus Pseudoramibacter fermentans</name>
    <dbReference type="NCBI Taxonomy" id="2594427"/>
    <lineage>
        <taxon>Bacteria</taxon>
        <taxon>Bacillati</taxon>
        <taxon>Bacillota</taxon>
        <taxon>Clostridia</taxon>
        <taxon>Eubacteriales</taxon>
        <taxon>Eubacteriaceae</taxon>
        <taxon>Pseudoramibacter</taxon>
    </lineage>
</organism>
<evidence type="ECO:0000313" key="3">
    <source>
        <dbReference type="Proteomes" id="UP000473648"/>
    </source>
</evidence>
<dbReference type="AlphaFoldDB" id="A0A6L5GTV1"/>
<dbReference type="PANTHER" id="PTHR39341">
    <property type="entry name" value="BSL7085 PROTEIN"/>
    <property type="match status" value="1"/>
</dbReference>
<feature type="domain" description="DUF1858" evidence="1">
    <location>
        <begin position="3"/>
        <end position="55"/>
    </location>
</feature>
<keyword evidence="3" id="KW-1185">Reference proteome</keyword>
<evidence type="ECO:0000313" key="2">
    <source>
        <dbReference type="EMBL" id="MQM73266.1"/>
    </source>
</evidence>
<dbReference type="NCBIfam" id="TIGR03980">
    <property type="entry name" value="prismane_assoc"/>
    <property type="match status" value="1"/>
</dbReference>
<dbReference type="Pfam" id="PF08984">
    <property type="entry name" value="DUF1858"/>
    <property type="match status" value="1"/>
</dbReference>
<dbReference type="Proteomes" id="UP000473648">
    <property type="component" value="Unassembled WGS sequence"/>
</dbReference>
<comment type="caution">
    <text evidence="2">The sequence shown here is derived from an EMBL/GenBank/DDBJ whole genome shotgun (WGS) entry which is preliminary data.</text>
</comment>
<dbReference type="Gene3D" id="1.10.3910.10">
    <property type="entry name" value="SP0561-like"/>
    <property type="match status" value="1"/>
</dbReference>
<protein>
    <submittedName>
        <fullName evidence="2">DUF1858 domain-containing protein</fullName>
    </submittedName>
</protein>
<dbReference type="InterPro" id="IPR015077">
    <property type="entry name" value="DUF1858"/>
</dbReference>
<dbReference type="EMBL" id="VOGB01000005">
    <property type="protein sequence ID" value="MQM73266.1"/>
    <property type="molecule type" value="Genomic_DNA"/>
</dbReference>
<reference evidence="2" key="1">
    <citation type="journal article" date="2020" name="Appl. Environ. Microbiol.">
        <title>Medium-Chain Fatty Acid Synthesis by 'Candidatus Weimeria bifida' gen. nov., sp. nov., and 'Candidatus Pseudoramibacter fermentans' sp. nov.</title>
        <authorList>
            <person name="Scarborough M.J."/>
            <person name="Myers K.S."/>
            <person name="Donohue T.J."/>
            <person name="Noguera D.R."/>
        </authorList>
    </citation>
    <scope>NUCLEOTIDE SEQUENCE</scope>
    <source>
        <strain evidence="2">EUB1.1</strain>
    </source>
</reference>
<name>A0A6L5GTV1_9FIRM</name>
<dbReference type="InterPro" id="IPR023883">
    <property type="entry name" value="CHP03980_redox-disulphide"/>
</dbReference>
<sequence>MKITKDMLTGDVVAKYPEAARALMMIGMGCISCPAAAMESIGDASMVHGLDGDQVVEYLNDTLHLNDEADEVAADAQ</sequence>
<dbReference type="PANTHER" id="PTHR39341:SF1">
    <property type="entry name" value="DUF1858 DOMAIN-CONTAINING PROTEIN"/>
    <property type="match status" value="1"/>
</dbReference>
<dbReference type="SUPFAM" id="SSF140683">
    <property type="entry name" value="SP0561-like"/>
    <property type="match status" value="1"/>
</dbReference>
<accession>A0A6L5GTV1</accession>
<dbReference type="InterPro" id="IPR038062">
    <property type="entry name" value="ScdA-like_N_sf"/>
</dbReference>
<proteinExistence type="predicted"/>
<gene>
    <name evidence="2" type="ORF">FRC53_07645</name>
</gene>
<evidence type="ECO:0000259" key="1">
    <source>
        <dbReference type="Pfam" id="PF08984"/>
    </source>
</evidence>